<gene>
    <name evidence="1" type="ORF">SARC_07282</name>
</gene>
<reference evidence="1 2" key="1">
    <citation type="submission" date="2011-02" db="EMBL/GenBank/DDBJ databases">
        <title>The Genome Sequence of Sphaeroforma arctica JP610.</title>
        <authorList>
            <consortium name="The Broad Institute Genome Sequencing Platform"/>
            <person name="Russ C."/>
            <person name="Cuomo C."/>
            <person name="Young S.K."/>
            <person name="Zeng Q."/>
            <person name="Gargeya S."/>
            <person name="Alvarado L."/>
            <person name="Berlin A."/>
            <person name="Chapman S.B."/>
            <person name="Chen Z."/>
            <person name="Freedman E."/>
            <person name="Gellesch M."/>
            <person name="Goldberg J."/>
            <person name="Griggs A."/>
            <person name="Gujja S."/>
            <person name="Heilman E."/>
            <person name="Heiman D."/>
            <person name="Howarth C."/>
            <person name="Mehta T."/>
            <person name="Neiman D."/>
            <person name="Pearson M."/>
            <person name="Roberts A."/>
            <person name="Saif S."/>
            <person name="Shea T."/>
            <person name="Shenoy N."/>
            <person name="Sisk P."/>
            <person name="Stolte C."/>
            <person name="Sykes S."/>
            <person name="White J."/>
            <person name="Yandava C."/>
            <person name="Burger G."/>
            <person name="Gray M.W."/>
            <person name="Holland P.W.H."/>
            <person name="King N."/>
            <person name="Lang F.B.F."/>
            <person name="Roger A.J."/>
            <person name="Ruiz-Trillo I."/>
            <person name="Haas B."/>
            <person name="Nusbaum C."/>
            <person name="Birren B."/>
        </authorList>
    </citation>
    <scope>NUCLEOTIDE SEQUENCE [LARGE SCALE GENOMIC DNA]</scope>
    <source>
        <strain evidence="1 2">JP610</strain>
    </source>
</reference>
<dbReference type="GeneID" id="25907786"/>
<dbReference type="AlphaFoldDB" id="A0A0L0FUM2"/>
<dbReference type="EMBL" id="KQ242163">
    <property type="protein sequence ID" value="KNC80364.1"/>
    <property type="molecule type" value="Genomic_DNA"/>
</dbReference>
<accession>A0A0L0FUM2</accession>
<organism evidence="1 2">
    <name type="scientific">Sphaeroforma arctica JP610</name>
    <dbReference type="NCBI Taxonomy" id="667725"/>
    <lineage>
        <taxon>Eukaryota</taxon>
        <taxon>Ichthyosporea</taxon>
        <taxon>Ichthyophonida</taxon>
        <taxon>Sphaeroforma</taxon>
    </lineage>
</organism>
<name>A0A0L0FUM2_9EUKA</name>
<sequence>MKLDKSSAAEYLVRRYLSEADQLSLIIDEYHRPALVQFSAGAEEGAQPTVGDQIQFQSTLHMALWLLDVAPDSPVYHSVITRYLAAPKYHRSSTWILGVDVVPEERKEIVFVSNVQTLKLTVPSSQTRDEMIQRMLPTANDPRSLPIVFKLDSAGCYRGRIAIPGYISKPPVVPEIRNHSTKPALIFELLEQADPVFETAIVHSAKVYVGKRETEPRRLPPRSNVSSSDIRTFEANIFSVTGEEIVSSLRAFGQVLHDTIDTVTRDFRDRFDFSEYCTLLDICRGDGQWVAIVNSLCDKSHKRKYDDALYRRMAQYATRNDPNGFCKFVDSASSIYIERRVDVWAALLGLDQDNPTKADLFRAVKTMRPPEDEKDDPGETKIKIKKGKRRVGPKLAATIPVATDLTYNNEIFTLNFRGKQIKWTTQQFQQCTGATQMRMELYQVPRSAMEAQKLMIESLVKVAVQTSGRTLSVDIDKNFGESAMTESYEDLDRDALAEKYDSDPEVTRKWISIPSRAASKIREFELNKEFPPLASKKVVGGTMPYYKRVDNKISYFSNGVTTTVAEGDHISSMVGNLVCLSAAAGFWNNCDAAGFCWGGV</sequence>
<proteinExistence type="predicted"/>
<evidence type="ECO:0000313" key="2">
    <source>
        <dbReference type="Proteomes" id="UP000054560"/>
    </source>
</evidence>
<evidence type="ECO:0000313" key="1">
    <source>
        <dbReference type="EMBL" id="KNC80364.1"/>
    </source>
</evidence>
<keyword evidence="2" id="KW-1185">Reference proteome</keyword>
<protein>
    <submittedName>
        <fullName evidence="1">Uncharacterized protein</fullName>
    </submittedName>
</protein>
<dbReference type="RefSeq" id="XP_014154266.1">
    <property type="nucleotide sequence ID" value="XM_014298791.1"/>
</dbReference>
<dbReference type="Proteomes" id="UP000054560">
    <property type="component" value="Unassembled WGS sequence"/>
</dbReference>